<dbReference type="SUPFAM" id="SSF52833">
    <property type="entry name" value="Thioredoxin-like"/>
    <property type="match status" value="1"/>
</dbReference>
<dbReference type="PATRIC" id="fig|39777.7.peg.1755"/>
<dbReference type="GO" id="GO:0015035">
    <property type="term" value="F:protein-disulfide reductase activity"/>
    <property type="evidence" value="ECO:0007669"/>
    <property type="project" value="InterPro"/>
</dbReference>
<feature type="disulfide bond" description="Redox-active" evidence="9">
    <location>
        <begin position="32"/>
        <end position="35"/>
    </location>
</feature>
<dbReference type="InterPro" id="IPR036249">
    <property type="entry name" value="Thioredoxin-like_sf"/>
</dbReference>
<evidence type="ECO:0000256" key="2">
    <source>
        <dbReference type="ARBA" id="ARBA00020570"/>
    </source>
</evidence>
<feature type="active site" description="Nucleophile" evidence="8">
    <location>
        <position position="32"/>
    </location>
</feature>
<feature type="active site" description="Nucleophile" evidence="8">
    <location>
        <position position="35"/>
    </location>
</feature>
<dbReference type="Pfam" id="PF00085">
    <property type="entry name" value="Thioredoxin"/>
    <property type="match status" value="1"/>
</dbReference>
<dbReference type="GeneID" id="57773917"/>
<evidence type="ECO:0000256" key="8">
    <source>
        <dbReference type="PIRSR" id="PIRSR000077-1"/>
    </source>
</evidence>
<dbReference type="CDD" id="cd02947">
    <property type="entry name" value="TRX_family"/>
    <property type="match status" value="1"/>
</dbReference>
<dbReference type="PROSITE" id="PS51352">
    <property type="entry name" value="THIOREDOXIN_2"/>
    <property type="match status" value="1"/>
</dbReference>
<evidence type="ECO:0000256" key="1">
    <source>
        <dbReference type="ARBA" id="ARBA00008987"/>
    </source>
</evidence>
<feature type="site" description="Contributes to redox potential value" evidence="8">
    <location>
        <position position="33"/>
    </location>
</feature>
<evidence type="ECO:0000256" key="4">
    <source>
        <dbReference type="ARBA" id="ARBA00022982"/>
    </source>
</evidence>
<evidence type="ECO:0000256" key="9">
    <source>
        <dbReference type="PIRSR" id="PIRSR000077-4"/>
    </source>
</evidence>
<name>A0A133S1A9_9FIRM</name>
<dbReference type="Gene3D" id="3.40.30.10">
    <property type="entry name" value="Glutaredoxin"/>
    <property type="match status" value="1"/>
</dbReference>
<keyword evidence="4" id="KW-0249">Electron transport</keyword>
<dbReference type="PANTHER" id="PTHR45663">
    <property type="entry name" value="GEO12009P1"/>
    <property type="match status" value="1"/>
</dbReference>
<keyword evidence="6 9" id="KW-0676">Redox-active center</keyword>
<dbReference type="InterPro" id="IPR013766">
    <property type="entry name" value="Thioredoxin_domain"/>
</dbReference>
<organism evidence="11">
    <name type="scientific">Veillonella atypica</name>
    <dbReference type="NCBI Taxonomy" id="39777"/>
    <lineage>
        <taxon>Bacteria</taxon>
        <taxon>Bacillati</taxon>
        <taxon>Bacillota</taxon>
        <taxon>Negativicutes</taxon>
        <taxon>Veillonellales</taxon>
        <taxon>Veillonellaceae</taxon>
        <taxon>Veillonella</taxon>
    </lineage>
</organism>
<dbReference type="STRING" id="39777.B7L28_05965"/>
<dbReference type="EMBL" id="QXZZ01000007">
    <property type="protein sequence ID" value="RJY51305.1"/>
    <property type="molecule type" value="Genomic_DNA"/>
</dbReference>
<dbReference type="InterPro" id="IPR017937">
    <property type="entry name" value="Thioredoxin_CS"/>
</dbReference>
<dbReference type="Proteomes" id="UP000070226">
    <property type="component" value="Unassembled WGS sequence"/>
</dbReference>
<evidence type="ECO:0000256" key="5">
    <source>
        <dbReference type="ARBA" id="ARBA00023157"/>
    </source>
</evidence>
<evidence type="ECO:0000259" key="10">
    <source>
        <dbReference type="PROSITE" id="PS51352"/>
    </source>
</evidence>
<feature type="site" description="Contributes to redox potential value" evidence="8">
    <location>
        <position position="34"/>
    </location>
</feature>
<dbReference type="AlphaFoldDB" id="A0A133S1A9"/>
<feature type="domain" description="Thioredoxin" evidence="10">
    <location>
        <begin position="1"/>
        <end position="110"/>
    </location>
</feature>
<evidence type="ECO:0000313" key="14">
    <source>
        <dbReference type="Proteomes" id="UP000277803"/>
    </source>
</evidence>
<dbReference type="PIRSF" id="PIRSF000077">
    <property type="entry name" value="Thioredoxin"/>
    <property type="match status" value="1"/>
</dbReference>
<keyword evidence="5 9" id="KW-1015">Disulfide bond</keyword>
<comment type="similarity">
    <text evidence="1 7">Belongs to the thioredoxin family.</text>
</comment>
<dbReference type="PANTHER" id="PTHR45663:SF11">
    <property type="entry name" value="GEO12009P1"/>
    <property type="match status" value="1"/>
</dbReference>
<dbReference type="Proteomes" id="UP000277803">
    <property type="component" value="Unassembled WGS sequence"/>
</dbReference>
<dbReference type="RefSeq" id="WP_005376172.1">
    <property type="nucleotide sequence ID" value="NZ_CABKSO010000001.1"/>
</dbReference>
<sequence>MAITAITSVEQFDELVLGSKELVIVDFWAGWCEPCTVMRPEVEAVAEKLDGRVKFFSVDAEDKALRPILLKEDVEGIPSMAFFKEGKLLDRLAGYKKAAVLESLINEVIKQF</sequence>
<evidence type="ECO:0000256" key="6">
    <source>
        <dbReference type="ARBA" id="ARBA00023284"/>
    </source>
</evidence>
<dbReference type="PRINTS" id="PR00421">
    <property type="entry name" value="THIOREDOXIN"/>
</dbReference>
<comment type="caution">
    <text evidence="11">The sequence shown here is derived from an EMBL/GenBank/DDBJ whole genome shotgun (WGS) entry which is preliminary data.</text>
</comment>
<dbReference type="EMBL" id="LRQT01000097">
    <property type="protein sequence ID" value="KXA62128.1"/>
    <property type="molecule type" value="Genomic_DNA"/>
</dbReference>
<protein>
    <recommendedName>
        <fullName evidence="2 7">Thioredoxin</fullName>
    </recommendedName>
</protein>
<evidence type="ECO:0000256" key="3">
    <source>
        <dbReference type="ARBA" id="ARBA00022448"/>
    </source>
</evidence>
<evidence type="ECO:0000313" key="13">
    <source>
        <dbReference type="Proteomes" id="UP000070226"/>
    </source>
</evidence>
<proteinExistence type="inferred from homology"/>
<gene>
    <name evidence="12" type="ORF">D2965_01390</name>
    <name evidence="11" type="ORF">HMPREF3233_01792</name>
</gene>
<dbReference type="PROSITE" id="PS00194">
    <property type="entry name" value="THIOREDOXIN_1"/>
    <property type="match status" value="1"/>
</dbReference>
<dbReference type="GO" id="GO:0005737">
    <property type="term" value="C:cytoplasm"/>
    <property type="evidence" value="ECO:0007669"/>
    <property type="project" value="TreeGrafter"/>
</dbReference>
<feature type="site" description="Deprotonates C-terminal active site Cys" evidence="8">
    <location>
        <position position="26"/>
    </location>
</feature>
<reference evidence="11 13" key="1">
    <citation type="submission" date="2016-01" db="EMBL/GenBank/DDBJ databases">
        <authorList>
            <person name="Oliw E.H."/>
        </authorList>
    </citation>
    <scope>NUCLEOTIDE SEQUENCE [LARGE SCALE GENOMIC DNA]</scope>
    <source>
        <strain evidence="11 13">CMW7756B</strain>
    </source>
</reference>
<keyword evidence="3" id="KW-0813">Transport</keyword>
<evidence type="ECO:0000313" key="11">
    <source>
        <dbReference type="EMBL" id="KXA62128.1"/>
    </source>
</evidence>
<evidence type="ECO:0000313" key="12">
    <source>
        <dbReference type="EMBL" id="RJY51305.1"/>
    </source>
</evidence>
<dbReference type="InterPro" id="IPR005746">
    <property type="entry name" value="Thioredoxin"/>
</dbReference>
<reference evidence="12 14" key="2">
    <citation type="submission" date="2018-09" db="EMBL/GenBank/DDBJ databases">
        <title>Genome sequence of Veillonella atypica isolated from periodontal Korean patients.</title>
        <authorList>
            <person name="Lee J.-H."/>
            <person name="Moon J.-H."/>
            <person name="Shin S.-Y."/>
        </authorList>
    </citation>
    <scope>NUCLEOTIDE SEQUENCE [LARGE SCALE GENOMIC DNA]</scope>
    <source>
        <strain evidence="12 14">KHUD_V1</strain>
    </source>
</reference>
<accession>A0A133S1A9</accession>
<evidence type="ECO:0000256" key="7">
    <source>
        <dbReference type="PIRNR" id="PIRNR000077"/>
    </source>
</evidence>